<reference evidence="2 3" key="1">
    <citation type="submission" date="2019-09" db="EMBL/GenBank/DDBJ databases">
        <title>Mumia zhuanghuii sp. nov. isolated from the intestinal contents of plateau pika (Ochotona curzoniae) in the Qinghai-Tibet plateau of China.</title>
        <authorList>
            <person name="Tian Z."/>
        </authorList>
    </citation>
    <scope>NUCLEOTIDE SEQUENCE [LARGE SCALE GENOMIC DNA]</scope>
    <source>
        <strain evidence="3">350</strain>
    </source>
</reference>
<dbReference type="Proteomes" id="UP000307768">
    <property type="component" value="Unassembled WGS sequence"/>
</dbReference>
<evidence type="ECO:0000256" key="1">
    <source>
        <dbReference type="SAM" id="Phobius"/>
    </source>
</evidence>
<sequence length="60" mass="6038">MSPLLVTVVLLNALAAASVLFALTEANKGVPISELGVFLTVTVGLLGLSIILIAGSMIMA</sequence>
<keyword evidence="1" id="KW-0472">Membrane</keyword>
<keyword evidence="1" id="KW-0812">Transmembrane</keyword>
<proteinExistence type="predicted"/>
<dbReference type="AlphaFoldDB" id="A0A5Q6S0F6"/>
<evidence type="ECO:0000313" key="3">
    <source>
        <dbReference type="Proteomes" id="UP000307768"/>
    </source>
</evidence>
<accession>A0A5Q6S0F6</accession>
<comment type="caution">
    <text evidence="2">The sequence shown here is derived from an EMBL/GenBank/DDBJ whole genome shotgun (WGS) entry which is preliminary data.</text>
</comment>
<dbReference type="RefSeq" id="WP_149769342.1">
    <property type="nucleotide sequence ID" value="NZ_VDFQ02000002.1"/>
</dbReference>
<name>A0A5Q6S0F6_9ACTN</name>
<organism evidence="2 3">
    <name type="scientific">Mumia zhuanghuii</name>
    <dbReference type="NCBI Taxonomy" id="2585211"/>
    <lineage>
        <taxon>Bacteria</taxon>
        <taxon>Bacillati</taxon>
        <taxon>Actinomycetota</taxon>
        <taxon>Actinomycetes</taxon>
        <taxon>Propionibacteriales</taxon>
        <taxon>Nocardioidaceae</taxon>
        <taxon>Mumia</taxon>
    </lineage>
</organism>
<keyword evidence="1" id="KW-1133">Transmembrane helix</keyword>
<evidence type="ECO:0000313" key="2">
    <source>
        <dbReference type="EMBL" id="KAA1423823.1"/>
    </source>
</evidence>
<gene>
    <name evidence="2" type="ORF">FE697_009680</name>
</gene>
<feature type="transmembrane region" description="Helical" evidence="1">
    <location>
        <begin position="38"/>
        <end position="59"/>
    </location>
</feature>
<protein>
    <submittedName>
        <fullName evidence="2">Uncharacterized protein</fullName>
    </submittedName>
</protein>
<dbReference type="EMBL" id="VDFQ02000002">
    <property type="protein sequence ID" value="KAA1423823.1"/>
    <property type="molecule type" value="Genomic_DNA"/>
</dbReference>